<keyword evidence="2" id="KW-1185">Reference proteome</keyword>
<protein>
    <submittedName>
        <fullName evidence="1">Uncharacterized protein</fullName>
    </submittedName>
</protein>
<reference evidence="2" key="1">
    <citation type="submission" date="2015-01" db="EMBL/GenBank/DDBJ databases">
        <authorList>
            <person name="Aksoy S."/>
            <person name="Warren W."/>
            <person name="Wilson R.K."/>
        </authorList>
    </citation>
    <scope>NUCLEOTIDE SEQUENCE [LARGE SCALE GENOMIC DNA]</scope>
    <source>
        <strain evidence="2">IAEA</strain>
    </source>
</reference>
<dbReference type="AlphaFoldDB" id="A0A1B0BCN7"/>
<reference evidence="1" key="2">
    <citation type="submission" date="2020-05" db="UniProtKB">
        <authorList>
            <consortium name="EnsemblMetazoa"/>
        </authorList>
    </citation>
    <scope>IDENTIFICATION</scope>
    <source>
        <strain evidence="1">IAEA</strain>
    </source>
</reference>
<organism evidence="1 2">
    <name type="scientific">Glossina palpalis gambiensis</name>
    <dbReference type="NCBI Taxonomy" id="67801"/>
    <lineage>
        <taxon>Eukaryota</taxon>
        <taxon>Metazoa</taxon>
        <taxon>Ecdysozoa</taxon>
        <taxon>Arthropoda</taxon>
        <taxon>Hexapoda</taxon>
        <taxon>Insecta</taxon>
        <taxon>Pterygota</taxon>
        <taxon>Neoptera</taxon>
        <taxon>Endopterygota</taxon>
        <taxon>Diptera</taxon>
        <taxon>Brachycera</taxon>
        <taxon>Muscomorpha</taxon>
        <taxon>Hippoboscoidea</taxon>
        <taxon>Glossinidae</taxon>
        <taxon>Glossina</taxon>
    </lineage>
</organism>
<proteinExistence type="predicted"/>
<evidence type="ECO:0000313" key="2">
    <source>
        <dbReference type="Proteomes" id="UP000092460"/>
    </source>
</evidence>
<dbReference type="EMBL" id="JXJN01012075">
    <property type="status" value="NOT_ANNOTATED_CDS"/>
    <property type="molecule type" value="Genomic_DNA"/>
</dbReference>
<evidence type="ECO:0000313" key="1">
    <source>
        <dbReference type="EnsemblMetazoa" id="GPPI025883-PA"/>
    </source>
</evidence>
<dbReference type="VEuPathDB" id="VectorBase:GPPI025883"/>
<name>A0A1B0BCN7_9MUSC</name>
<dbReference type="EnsemblMetazoa" id="GPPI025883-RA">
    <property type="protein sequence ID" value="GPPI025883-PA"/>
    <property type="gene ID" value="GPPI025883"/>
</dbReference>
<dbReference type="Proteomes" id="UP000092460">
    <property type="component" value="Unassembled WGS sequence"/>
</dbReference>
<accession>A0A1B0BCN7</accession>
<sequence>MAAKSSNKQFNKITNDANVYRFIYFLQTKILIHAEKPFYFPAGKGGGLLLANFRCSNVLSLAICLIVSNSLINAAKTSLVPLQLAPFKSSKLSLRSKSAKMII</sequence>